<dbReference type="OrthoDB" id="1111004at2759"/>
<feature type="transmembrane region" description="Helical" evidence="6">
    <location>
        <begin position="6"/>
        <end position="23"/>
    </location>
</feature>
<dbReference type="InParanoid" id="A0A6P8IXZ2"/>
<feature type="transmembrane region" description="Helical" evidence="6">
    <location>
        <begin position="35"/>
        <end position="55"/>
    </location>
</feature>
<gene>
    <name evidence="8" type="primary">LOC116306124</name>
</gene>
<accession>A0A6P8IXZ2</accession>
<dbReference type="KEGG" id="aten:116306124"/>
<name>A0A6P8IXZ2_ACTTE</name>
<reference evidence="8" key="1">
    <citation type="submission" date="2025-08" db="UniProtKB">
        <authorList>
            <consortium name="RefSeq"/>
        </authorList>
    </citation>
    <scope>IDENTIFICATION</scope>
    <source>
        <tissue evidence="8">Tentacle</tissue>
    </source>
</reference>
<keyword evidence="4 6" id="KW-1133">Transmembrane helix</keyword>
<evidence type="ECO:0000256" key="5">
    <source>
        <dbReference type="ARBA" id="ARBA00023136"/>
    </source>
</evidence>
<keyword evidence="7" id="KW-1185">Reference proteome</keyword>
<evidence type="ECO:0000313" key="8">
    <source>
        <dbReference type="RefSeq" id="XP_031572029.1"/>
    </source>
</evidence>
<dbReference type="InterPro" id="IPR018614">
    <property type="entry name" value="KRTCAP2"/>
</dbReference>
<comment type="subcellular location">
    <subcellularLocation>
        <location evidence="1">Membrane</location>
        <topology evidence="1">Multi-pass membrane protein</topology>
    </subcellularLocation>
</comment>
<dbReference type="GO" id="GO:0016020">
    <property type="term" value="C:membrane"/>
    <property type="evidence" value="ECO:0007669"/>
    <property type="project" value="UniProtKB-SubCell"/>
</dbReference>
<keyword evidence="5 6" id="KW-0472">Membrane</keyword>
<evidence type="ECO:0000313" key="7">
    <source>
        <dbReference type="Proteomes" id="UP000515163"/>
    </source>
</evidence>
<evidence type="ECO:0000256" key="1">
    <source>
        <dbReference type="ARBA" id="ARBA00004141"/>
    </source>
</evidence>
<comment type="similarity">
    <text evidence="2">Belongs to the KRTCAP2 family.</text>
</comment>
<organism evidence="7 8">
    <name type="scientific">Actinia tenebrosa</name>
    <name type="common">Australian red waratah sea anemone</name>
    <dbReference type="NCBI Taxonomy" id="6105"/>
    <lineage>
        <taxon>Eukaryota</taxon>
        <taxon>Metazoa</taxon>
        <taxon>Cnidaria</taxon>
        <taxon>Anthozoa</taxon>
        <taxon>Hexacorallia</taxon>
        <taxon>Actiniaria</taxon>
        <taxon>Actiniidae</taxon>
        <taxon>Actinia</taxon>
    </lineage>
</organism>
<evidence type="ECO:0000256" key="2">
    <source>
        <dbReference type="ARBA" id="ARBA00007279"/>
    </source>
</evidence>
<proteinExistence type="inferred from homology"/>
<dbReference type="AlphaFoldDB" id="A0A6P8IXZ2"/>
<keyword evidence="3 6" id="KW-0812">Transmembrane</keyword>
<evidence type="ECO:0000256" key="6">
    <source>
        <dbReference type="SAM" id="Phobius"/>
    </source>
</evidence>
<protein>
    <submittedName>
        <fullName evidence="8">Keratinocyte-associated protein 2-like</fullName>
    </submittedName>
</protein>
<evidence type="ECO:0000256" key="4">
    <source>
        <dbReference type="ARBA" id="ARBA00022989"/>
    </source>
</evidence>
<sequence>MAIPTAASFLFASTLTVVIFAAMQMFKNNLASSEWMTILGGFAGSQLFVFLLTAVGNLETCFFGKNFQTKLFPEVLACLGVAMFASGLVHRVCVTTCFLFSIGLLYYLNRISAATHTPVMIKPTQPVSKGKKSH</sequence>
<dbReference type="PANTHER" id="PTHR32001:SF1">
    <property type="entry name" value="KERATINOCYTE-ASSOCIATED PROTEIN 2"/>
    <property type="match status" value="1"/>
</dbReference>
<dbReference type="GeneID" id="116306124"/>
<evidence type="ECO:0000256" key="3">
    <source>
        <dbReference type="ARBA" id="ARBA00022692"/>
    </source>
</evidence>
<dbReference type="FunCoup" id="A0A6P8IXZ2">
    <property type="interactions" value="229"/>
</dbReference>
<dbReference type="PANTHER" id="PTHR32001">
    <property type="entry name" value="KERATINOCYTE-ASSOCIATED PROTEIN 2"/>
    <property type="match status" value="1"/>
</dbReference>
<dbReference type="Pfam" id="PF09775">
    <property type="entry name" value="Keratin_assoc"/>
    <property type="match status" value="1"/>
</dbReference>
<dbReference type="RefSeq" id="XP_031572029.1">
    <property type="nucleotide sequence ID" value="XM_031716169.1"/>
</dbReference>
<feature type="transmembrane region" description="Helical" evidence="6">
    <location>
        <begin position="75"/>
        <end position="108"/>
    </location>
</feature>
<dbReference type="Proteomes" id="UP000515163">
    <property type="component" value="Unplaced"/>
</dbReference>